<dbReference type="InterPro" id="IPR019775">
    <property type="entry name" value="WD40_repeat_CS"/>
</dbReference>
<accession>A0AAW1UV57</accession>
<dbReference type="SMART" id="SM00320">
    <property type="entry name" value="WD40"/>
    <property type="match status" value="5"/>
</dbReference>
<dbReference type="InterPro" id="IPR001680">
    <property type="entry name" value="WD40_rpt"/>
</dbReference>
<evidence type="ECO:0000256" key="6">
    <source>
        <dbReference type="ARBA" id="ARBA00022853"/>
    </source>
</evidence>
<protein>
    <recommendedName>
        <fullName evidence="10">CAF1B/HIR1 beta-propeller domain-containing protein</fullName>
    </recommendedName>
</protein>
<dbReference type="Gene3D" id="2.130.10.10">
    <property type="entry name" value="YVTN repeat-like/Quinoprotein amine dehydrogenase"/>
    <property type="match status" value="3"/>
</dbReference>
<keyword evidence="8" id="KW-0539">Nucleus</keyword>
<dbReference type="GO" id="GO:0006281">
    <property type="term" value="P:DNA repair"/>
    <property type="evidence" value="ECO:0007669"/>
    <property type="project" value="UniProtKB-KW"/>
</dbReference>
<dbReference type="Proteomes" id="UP001431783">
    <property type="component" value="Unassembled WGS sequence"/>
</dbReference>
<evidence type="ECO:0000313" key="12">
    <source>
        <dbReference type="Proteomes" id="UP001431783"/>
    </source>
</evidence>
<evidence type="ECO:0000256" key="2">
    <source>
        <dbReference type="ARBA" id="ARBA00007306"/>
    </source>
</evidence>
<keyword evidence="4" id="KW-0677">Repeat</keyword>
<dbReference type="PANTHER" id="PTHR15271">
    <property type="entry name" value="CHROMATIN ASSEMBLY FACTOR 1 SUBUNIT B"/>
    <property type="match status" value="1"/>
</dbReference>
<dbReference type="EMBL" id="JARQZJ010000093">
    <property type="protein sequence ID" value="KAK9884754.1"/>
    <property type="molecule type" value="Genomic_DNA"/>
</dbReference>
<evidence type="ECO:0000256" key="4">
    <source>
        <dbReference type="ARBA" id="ARBA00022737"/>
    </source>
</evidence>
<keyword evidence="7" id="KW-0234">DNA repair</keyword>
<name>A0AAW1UV57_9CUCU</name>
<feature type="repeat" description="WD" evidence="9">
    <location>
        <begin position="118"/>
        <end position="159"/>
    </location>
</feature>
<dbReference type="Pfam" id="PF24105">
    <property type="entry name" value="Beta-prop_CAF1B_HIR1"/>
    <property type="match status" value="1"/>
</dbReference>
<evidence type="ECO:0000256" key="7">
    <source>
        <dbReference type="ARBA" id="ARBA00023204"/>
    </source>
</evidence>
<sequence>MKCTIPEISWHNREPVLSVDIHPDFTSFYRLATGGGDCHILIWQIFIEDDGTVKQEVISDLKRHQKSVNVVRWSPSGLYLASADDDANIIIWQLKTDNIPSLDDVTDDKETWNVSKILRGHKEDIYDLCWSPNGLKLLSGSIDNSAILWDIKSGKSEQIMTDHKGFVQGVAWDPKSQYIATVSTDRICRIYDSIGKHVKARISKGPIPVSKDHPLYGKDVKYFHDDTFKSFFRRLCFSPDGNLLIVPSGHIVPDEGKPLSCTHIFAVEISSPIAILPLPKQCSVVVKCCPIYFELREDGPEPYINLPYRILFAVGTDHDVILYDTQQIAPFARFHNIHYTRLTDLTWSVDGLLLIAASTDGYCTLITFEPEELGIQCIKEESETEDSFSNVSTSEPIDIEIIEDSKGKEILEKANKIITPKKKLKKIALSEKNSSILSFFKKTSSSGKLLNADDSIAITKKMRI</sequence>
<dbReference type="AlphaFoldDB" id="A0AAW1UV57"/>
<dbReference type="FunFam" id="2.130.10.10:FF:002897">
    <property type="entry name" value="Protein HIRA homolog-like Protein"/>
    <property type="match status" value="1"/>
</dbReference>
<evidence type="ECO:0000259" key="10">
    <source>
        <dbReference type="Pfam" id="PF24105"/>
    </source>
</evidence>
<evidence type="ECO:0000256" key="8">
    <source>
        <dbReference type="ARBA" id="ARBA00023242"/>
    </source>
</evidence>
<evidence type="ECO:0000256" key="5">
    <source>
        <dbReference type="ARBA" id="ARBA00022763"/>
    </source>
</evidence>
<dbReference type="PANTHER" id="PTHR15271:SF4">
    <property type="entry name" value="CHROMATIN ASSEMBLY FACTOR 1 SUBUNIT B"/>
    <property type="match status" value="1"/>
</dbReference>
<dbReference type="GO" id="GO:0006334">
    <property type="term" value="P:nucleosome assembly"/>
    <property type="evidence" value="ECO:0007669"/>
    <property type="project" value="TreeGrafter"/>
</dbReference>
<organism evidence="11 12">
    <name type="scientific">Henosepilachna vigintioctopunctata</name>
    <dbReference type="NCBI Taxonomy" id="420089"/>
    <lineage>
        <taxon>Eukaryota</taxon>
        <taxon>Metazoa</taxon>
        <taxon>Ecdysozoa</taxon>
        <taxon>Arthropoda</taxon>
        <taxon>Hexapoda</taxon>
        <taxon>Insecta</taxon>
        <taxon>Pterygota</taxon>
        <taxon>Neoptera</taxon>
        <taxon>Endopterygota</taxon>
        <taxon>Coleoptera</taxon>
        <taxon>Polyphaga</taxon>
        <taxon>Cucujiformia</taxon>
        <taxon>Coccinelloidea</taxon>
        <taxon>Coccinellidae</taxon>
        <taxon>Epilachninae</taxon>
        <taxon>Epilachnini</taxon>
        <taxon>Henosepilachna</taxon>
    </lineage>
</organism>
<evidence type="ECO:0000256" key="9">
    <source>
        <dbReference type="PROSITE-ProRule" id="PRU00221"/>
    </source>
</evidence>
<keyword evidence="12" id="KW-1185">Reference proteome</keyword>
<proteinExistence type="inferred from homology"/>
<dbReference type="PROSITE" id="PS50082">
    <property type="entry name" value="WD_REPEATS_2"/>
    <property type="match status" value="3"/>
</dbReference>
<evidence type="ECO:0000256" key="3">
    <source>
        <dbReference type="ARBA" id="ARBA00022574"/>
    </source>
</evidence>
<dbReference type="GO" id="GO:0033186">
    <property type="term" value="C:CAF-1 complex"/>
    <property type="evidence" value="ECO:0007669"/>
    <property type="project" value="TreeGrafter"/>
</dbReference>
<dbReference type="InterPro" id="IPR036322">
    <property type="entry name" value="WD40_repeat_dom_sf"/>
</dbReference>
<keyword evidence="3 9" id="KW-0853">WD repeat</keyword>
<comment type="caution">
    <text evidence="11">The sequence shown here is derived from an EMBL/GenBank/DDBJ whole genome shotgun (WGS) entry which is preliminary data.</text>
</comment>
<dbReference type="GO" id="GO:0006335">
    <property type="term" value="P:DNA replication-dependent chromatin assembly"/>
    <property type="evidence" value="ECO:0007669"/>
    <property type="project" value="InterPro"/>
</dbReference>
<evidence type="ECO:0000256" key="1">
    <source>
        <dbReference type="ARBA" id="ARBA00004123"/>
    </source>
</evidence>
<gene>
    <name evidence="11" type="ORF">WA026_007603</name>
</gene>
<comment type="subcellular location">
    <subcellularLocation>
        <location evidence="1">Nucleus</location>
    </subcellularLocation>
</comment>
<dbReference type="SUPFAM" id="SSF50978">
    <property type="entry name" value="WD40 repeat-like"/>
    <property type="match status" value="1"/>
</dbReference>
<keyword evidence="5" id="KW-0227">DNA damage</keyword>
<dbReference type="PROSITE" id="PS00678">
    <property type="entry name" value="WD_REPEATS_1"/>
    <property type="match status" value="1"/>
</dbReference>
<feature type="repeat" description="WD" evidence="9">
    <location>
        <begin position="61"/>
        <end position="102"/>
    </location>
</feature>
<dbReference type="PRINTS" id="PR00319">
    <property type="entry name" value="GPROTEINB"/>
</dbReference>
<dbReference type="GO" id="GO:0005634">
    <property type="term" value="C:nucleus"/>
    <property type="evidence" value="ECO:0007669"/>
    <property type="project" value="UniProtKB-SubCell"/>
</dbReference>
<feature type="domain" description="CAF1B/HIR1 beta-propeller" evidence="10">
    <location>
        <begin position="1"/>
        <end position="373"/>
    </location>
</feature>
<dbReference type="InterPro" id="IPR001632">
    <property type="entry name" value="WD40_G-protein_beta-like"/>
</dbReference>
<dbReference type="PROSITE" id="PS50294">
    <property type="entry name" value="WD_REPEATS_REGION"/>
    <property type="match status" value="2"/>
</dbReference>
<feature type="repeat" description="WD" evidence="9">
    <location>
        <begin position="160"/>
        <end position="192"/>
    </location>
</feature>
<dbReference type="InterPro" id="IPR015943">
    <property type="entry name" value="WD40/YVTN_repeat-like_dom_sf"/>
</dbReference>
<keyword evidence="6" id="KW-0156">Chromatin regulator</keyword>
<dbReference type="InterPro" id="IPR055410">
    <property type="entry name" value="Beta-prop_CAF1B_HIR1"/>
</dbReference>
<dbReference type="InterPro" id="IPR045145">
    <property type="entry name" value="PTHR15271"/>
</dbReference>
<evidence type="ECO:0000313" key="11">
    <source>
        <dbReference type="EMBL" id="KAK9884754.1"/>
    </source>
</evidence>
<comment type="similarity">
    <text evidence="2">Belongs to the WD repeat HIR1 family.</text>
</comment>
<reference evidence="11 12" key="1">
    <citation type="submission" date="2023-03" db="EMBL/GenBank/DDBJ databases">
        <title>Genome insight into feeding habits of ladybird beetles.</title>
        <authorList>
            <person name="Li H.-S."/>
            <person name="Huang Y.-H."/>
            <person name="Pang H."/>
        </authorList>
    </citation>
    <scope>NUCLEOTIDE SEQUENCE [LARGE SCALE GENOMIC DNA]</scope>
    <source>
        <strain evidence="11">SYSU_2023b</strain>
        <tissue evidence="11">Whole body</tissue>
    </source>
</reference>